<feature type="region of interest" description="Disordered" evidence="1">
    <location>
        <begin position="90"/>
        <end position="141"/>
    </location>
</feature>
<evidence type="ECO:0000313" key="2">
    <source>
        <dbReference type="EMBL" id="VEL10600.1"/>
    </source>
</evidence>
<reference evidence="2" key="1">
    <citation type="submission" date="2018-11" db="EMBL/GenBank/DDBJ databases">
        <authorList>
            <consortium name="Pathogen Informatics"/>
        </authorList>
    </citation>
    <scope>NUCLEOTIDE SEQUENCE</scope>
</reference>
<name>A0A3S5A9F9_9PLAT</name>
<evidence type="ECO:0000256" key="1">
    <source>
        <dbReference type="SAM" id="MobiDB-lite"/>
    </source>
</evidence>
<sequence>MISCRLASLKYAWWRCFRGNLLRFRKLTDKSLKSGTSDLFDQVQRQHECSSKVNRQLVKSNLPSSSSGTELRISPTNTFTRNEIYQSSISTSYSTRGLRQPERGIQPKQLQYNASHSSSSRQIDPRISSSSTFIRHQSPPTMLSQEIHRNLVSIPIIKP</sequence>
<keyword evidence="3" id="KW-1185">Reference proteome</keyword>
<protein>
    <submittedName>
        <fullName evidence="2">Uncharacterized protein</fullName>
    </submittedName>
</protein>
<accession>A0A3S5A9F9</accession>
<organism evidence="2 3">
    <name type="scientific">Protopolystoma xenopodis</name>
    <dbReference type="NCBI Taxonomy" id="117903"/>
    <lineage>
        <taxon>Eukaryota</taxon>
        <taxon>Metazoa</taxon>
        <taxon>Spiralia</taxon>
        <taxon>Lophotrochozoa</taxon>
        <taxon>Platyhelminthes</taxon>
        <taxon>Monogenea</taxon>
        <taxon>Polyopisthocotylea</taxon>
        <taxon>Polystomatidea</taxon>
        <taxon>Polystomatidae</taxon>
        <taxon>Protopolystoma</taxon>
    </lineage>
</organism>
<evidence type="ECO:0000313" key="3">
    <source>
        <dbReference type="Proteomes" id="UP000784294"/>
    </source>
</evidence>
<proteinExistence type="predicted"/>
<dbReference type="AlphaFoldDB" id="A0A3S5A9F9"/>
<gene>
    <name evidence="2" type="ORF">PXEA_LOCUS4040</name>
</gene>
<feature type="compositionally biased region" description="Polar residues" evidence="1">
    <location>
        <begin position="108"/>
        <end position="141"/>
    </location>
</feature>
<comment type="caution">
    <text evidence="2">The sequence shown here is derived from an EMBL/GenBank/DDBJ whole genome shotgun (WGS) entry which is preliminary data.</text>
</comment>
<dbReference type="Proteomes" id="UP000784294">
    <property type="component" value="Unassembled WGS sequence"/>
</dbReference>
<dbReference type="EMBL" id="CAAALY010009458">
    <property type="protein sequence ID" value="VEL10600.1"/>
    <property type="molecule type" value="Genomic_DNA"/>
</dbReference>